<feature type="domain" description="Carbohydrate-binding" evidence="2">
    <location>
        <begin position="53"/>
        <end position="154"/>
    </location>
</feature>
<reference evidence="3 4" key="1">
    <citation type="submission" date="2020-12" db="EMBL/GenBank/DDBJ databases">
        <title>Sulforoseuscoccus oceanibium gen. nov., sp. nov., a representative of the phylum Verrucomicrobia with special cytoplasmic membrane, and proposal of Sulforoseuscoccusaceae fam. nov.</title>
        <authorList>
            <person name="Xi F."/>
        </authorList>
    </citation>
    <scope>NUCLEOTIDE SEQUENCE [LARGE SCALE GENOMIC DNA]</scope>
    <source>
        <strain evidence="3 4">T37</strain>
    </source>
</reference>
<evidence type="ECO:0000259" key="2">
    <source>
        <dbReference type="Pfam" id="PF06452"/>
    </source>
</evidence>
<sequence>MNILRPTGMALMAMGLARADVPMPDYRLDVPVPAGELAPQVYRAQKSAQPVVVDGKADDGVWQTAEWTADYIDIEGESKPKPWHRTRCKMAWDDRYFYVFAEMDEPHLWATLTKRDSIIFYDNDFEVFIDPDRDNHQYAELEVNALNTVWDLALVKPYRDGGPAVHGWDIAGLKTAVALDGTLNDPSDEDRGWSVEIAIPHHALKELAKGNFPPLPGDRWKVNFSRVQWSLEPDATNPHGYRKQTDAKTGKPKSEHNWVWSPQGIVNMHYPERWGVVEFADGSADELVQITEDERVVDVLMAHYYQARAAQVPGVKPKPLDLELPQGWTLRPMKRFGFGFVIAAEKDGQIIAVDHQGRISRGPQSPKK</sequence>
<dbReference type="Pfam" id="PF06452">
    <property type="entry name" value="CBM9_1"/>
    <property type="match status" value="1"/>
</dbReference>
<name>A0A7T7F2H0_9BACT</name>
<feature type="region of interest" description="Disordered" evidence="1">
    <location>
        <begin position="235"/>
        <end position="258"/>
    </location>
</feature>
<dbReference type="SUPFAM" id="SSF49344">
    <property type="entry name" value="CBD9-like"/>
    <property type="match status" value="1"/>
</dbReference>
<gene>
    <name evidence="3" type="ORF">G3M56_002195</name>
</gene>
<dbReference type="KEGG" id="soa:G3M56_002195"/>
<dbReference type="CDD" id="cd09620">
    <property type="entry name" value="CBM9_like_3"/>
    <property type="match status" value="1"/>
</dbReference>
<evidence type="ECO:0000256" key="1">
    <source>
        <dbReference type="SAM" id="MobiDB-lite"/>
    </source>
</evidence>
<dbReference type="GO" id="GO:0004553">
    <property type="term" value="F:hydrolase activity, hydrolyzing O-glycosyl compounds"/>
    <property type="evidence" value="ECO:0007669"/>
    <property type="project" value="InterPro"/>
</dbReference>
<dbReference type="Gene3D" id="2.60.40.1190">
    <property type="match status" value="1"/>
</dbReference>
<organism evidence="3 4">
    <name type="scientific">Sulfuriroseicoccus oceanibius</name>
    <dbReference type="NCBI Taxonomy" id="2707525"/>
    <lineage>
        <taxon>Bacteria</taxon>
        <taxon>Pseudomonadati</taxon>
        <taxon>Verrucomicrobiota</taxon>
        <taxon>Verrucomicrobiia</taxon>
        <taxon>Verrucomicrobiales</taxon>
        <taxon>Verrucomicrobiaceae</taxon>
        <taxon>Sulfuriroseicoccus</taxon>
    </lineage>
</organism>
<dbReference type="PANTHER" id="PTHR35532">
    <property type="entry name" value="SIMILAR TO POLYHYDROXYALKANOATE DEPOLYMERASE"/>
    <property type="match status" value="1"/>
</dbReference>
<proteinExistence type="predicted"/>
<dbReference type="EMBL" id="CP066776">
    <property type="protein sequence ID" value="QQL45424.1"/>
    <property type="molecule type" value="Genomic_DNA"/>
</dbReference>
<keyword evidence="4" id="KW-1185">Reference proteome</keyword>
<dbReference type="RefSeq" id="WP_235203540.1">
    <property type="nucleotide sequence ID" value="NZ_CP066776.1"/>
</dbReference>
<accession>A0A7T7F2H0</accession>
<dbReference type="GO" id="GO:0016052">
    <property type="term" value="P:carbohydrate catabolic process"/>
    <property type="evidence" value="ECO:0007669"/>
    <property type="project" value="InterPro"/>
</dbReference>
<dbReference type="InterPro" id="IPR010502">
    <property type="entry name" value="Carb-bd_dom_fam9"/>
</dbReference>
<feature type="compositionally biased region" description="Basic and acidic residues" evidence="1">
    <location>
        <begin position="243"/>
        <end position="256"/>
    </location>
</feature>
<dbReference type="GO" id="GO:0030246">
    <property type="term" value="F:carbohydrate binding"/>
    <property type="evidence" value="ECO:0007669"/>
    <property type="project" value="InterPro"/>
</dbReference>
<evidence type="ECO:0000313" key="3">
    <source>
        <dbReference type="EMBL" id="QQL45424.1"/>
    </source>
</evidence>
<dbReference type="Proteomes" id="UP000475117">
    <property type="component" value="Chromosome"/>
</dbReference>
<dbReference type="AlphaFoldDB" id="A0A7T7F2H0"/>
<dbReference type="PANTHER" id="PTHR35532:SF5">
    <property type="entry name" value="CARBOHYDRATE-BINDING DOMAIN-CONTAINING PROTEIN"/>
    <property type="match status" value="1"/>
</dbReference>
<evidence type="ECO:0000313" key="4">
    <source>
        <dbReference type="Proteomes" id="UP000475117"/>
    </source>
</evidence>
<protein>
    <submittedName>
        <fullName evidence="3">Carbohydrate-binding family 9-like protein</fullName>
    </submittedName>
</protein>